<comment type="caution">
    <text evidence="1">The sequence shown here is derived from an EMBL/GenBank/DDBJ whole genome shotgun (WGS) entry which is preliminary data.</text>
</comment>
<accession>A0A2K3P3B1</accession>
<evidence type="ECO:0000313" key="2">
    <source>
        <dbReference type="Proteomes" id="UP000236291"/>
    </source>
</evidence>
<reference evidence="1 2" key="1">
    <citation type="journal article" date="2014" name="Am. J. Bot.">
        <title>Genome assembly and annotation for red clover (Trifolium pratense; Fabaceae).</title>
        <authorList>
            <person name="Istvanek J."/>
            <person name="Jaros M."/>
            <person name="Krenek A."/>
            <person name="Repkova J."/>
        </authorList>
    </citation>
    <scope>NUCLEOTIDE SEQUENCE [LARGE SCALE GENOMIC DNA]</scope>
    <source>
        <strain evidence="2">cv. Tatra</strain>
        <tissue evidence="1">Young leaves</tissue>
    </source>
</reference>
<protein>
    <submittedName>
        <fullName evidence="1">Uncharacterized protein</fullName>
    </submittedName>
</protein>
<dbReference type="AlphaFoldDB" id="A0A2K3P3B1"/>
<organism evidence="1 2">
    <name type="scientific">Trifolium pratense</name>
    <name type="common">Red clover</name>
    <dbReference type="NCBI Taxonomy" id="57577"/>
    <lineage>
        <taxon>Eukaryota</taxon>
        <taxon>Viridiplantae</taxon>
        <taxon>Streptophyta</taxon>
        <taxon>Embryophyta</taxon>
        <taxon>Tracheophyta</taxon>
        <taxon>Spermatophyta</taxon>
        <taxon>Magnoliopsida</taxon>
        <taxon>eudicotyledons</taxon>
        <taxon>Gunneridae</taxon>
        <taxon>Pentapetalae</taxon>
        <taxon>rosids</taxon>
        <taxon>fabids</taxon>
        <taxon>Fabales</taxon>
        <taxon>Fabaceae</taxon>
        <taxon>Papilionoideae</taxon>
        <taxon>50 kb inversion clade</taxon>
        <taxon>NPAAA clade</taxon>
        <taxon>Hologalegina</taxon>
        <taxon>IRL clade</taxon>
        <taxon>Trifolieae</taxon>
        <taxon>Trifolium</taxon>
    </lineage>
</organism>
<sequence>MEAGGGCCAQKLGRGMVSECPSQGTPCDVEGMQQFGATQSSHRSRSVITRFRCGNHGSIHTQARAQLQQMHEEQLSPSWSKPYEGWLKINMDAGFFENQGNITTAWRQANMAAHSLARAAISWDSHHYVEDIPLCIELLLMNEMH</sequence>
<proteinExistence type="predicted"/>
<evidence type="ECO:0000313" key="1">
    <source>
        <dbReference type="EMBL" id="PNY09785.1"/>
    </source>
</evidence>
<gene>
    <name evidence="1" type="ORF">L195_g006342</name>
</gene>
<reference evidence="1 2" key="2">
    <citation type="journal article" date="2017" name="Front. Plant Sci.">
        <title>Gene Classification and Mining of Molecular Markers Useful in Red Clover (Trifolium pratense) Breeding.</title>
        <authorList>
            <person name="Istvanek J."/>
            <person name="Dluhosova J."/>
            <person name="Dluhos P."/>
            <person name="Patkova L."/>
            <person name="Nedelnik J."/>
            <person name="Repkova J."/>
        </authorList>
    </citation>
    <scope>NUCLEOTIDE SEQUENCE [LARGE SCALE GENOMIC DNA]</scope>
    <source>
        <strain evidence="2">cv. Tatra</strain>
        <tissue evidence="1">Young leaves</tissue>
    </source>
</reference>
<dbReference type="EMBL" id="ASHM01003372">
    <property type="protein sequence ID" value="PNY09785.1"/>
    <property type="molecule type" value="Genomic_DNA"/>
</dbReference>
<dbReference type="Proteomes" id="UP000236291">
    <property type="component" value="Unassembled WGS sequence"/>
</dbReference>
<name>A0A2K3P3B1_TRIPR</name>